<dbReference type="InterPro" id="IPR050900">
    <property type="entry name" value="Transposase_IS3/IS150/IS904"/>
</dbReference>
<accession>A0ABT2DN50</accession>
<feature type="domain" description="HTH-like" evidence="1">
    <location>
        <begin position="75"/>
        <end position="123"/>
    </location>
</feature>
<name>A0ABT2DN50_9BACI</name>
<evidence type="ECO:0000259" key="1">
    <source>
        <dbReference type="Pfam" id="PF13276"/>
    </source>
</evidence>
<organism evidence="2 3">
    <name type="scientific">Lysinibacillus pinottii</name>
    <dbReference type="NCBI Taxonomy" id="2973932"/>
    <lineage>
        <taxon>Bacteria</taxon>
        <taxon>Bacillati</taxon>
        <taxon>Bacillota</taxon>
        <taxon>Bacilli</taxon>
        <taxon>Bacillales</taxon>
        <taxon>Bacillaceae</taxon>
        <taxon>Lysinibacillus</taxon>
    </lineage>
</organism>
<comment type="caution">
    <text evidence="2">The sequence shown here is derived from an EMBL/GenBank/DDBJ whole genome shotgun (WGS) entry which is preliminary data.</text>
</comment>
<evidence type="ECO:0000313" key="2">
    <source>
        <dbReference type="EMBL" id="MCS1396262.1"/>
    </source>
</evidence>
<dbReference type="RefSeq" id="WP_081112813.1">
    <property type="nucleotide sequence ID" value="NZ_JANTOO010000010.1"/>
</dbReference>
<dbReference type="Proteomes" id="UP001525021">
    <property type="component" value="Unassembled WGS sequence"/>
</dbReference>
<dbReference type="EMBL" id="JANTOO010000010">
    <property type="protein sequence ID" value="MCS1396262.1"/>
    <property type="molecule type" value="Genomic_DNA"/>
</dbReference>
<sequence>MNDYVRKCLLKKVGRTRKEESLTSVRLQNKYRAIQELHAKENLPVILLCDIAGLSRAAYYKWLQRTPTVRELENKAILQDIQAIYRQVEEIYGYRRMTLNINRKYNKKLNHKRIYRLMQISGL</sequence>
<proteinExistence type="predicted"/>
<gene>
    <name evidence="2" type="ORF">NXZ79_09475</name>
</gene>
<dbReference type="Pfam" id="PF13276">
    <property type="entry name" value="HTH_21"/>
    <property type="match status" value="1"/>
</dbReference>
<dbReference type="PANTHER" id="PTHR46889">
    <property type="entry name" value="TRANSPOSASE INSF FOR INSERTION SEQUENCE IS3B-RELATED"/>
    <property type="match status" value="1"/>
</dbReference>
<reference evidence="2 3" key="1">
    <citation type="submission" date="2022-08" db="EMBL/GenBank/DDBJ databases">
        <title>Lysinibacillus sequencing.</title>
        <authorList>
            <person name="Dunlap C."/>
        </authorList>
    </citation>
    <scope>NUCLEOTIDE SEQUENCE [LARGE SCALE GENOMIC DNA]</scope>
    <source>
        <strain evidence="2 3">PB211</strain>
    </source>
</reference>
<protein>
    <submittedName>
        <fullName evidence="2">IS3 family transposase</fullName>
    </submittedName>
</protein>
<dbReference type="InterPro" id="IPR025948">
    <property type="entry name" value="HTH-like_dom"/>
</dbReference>
<keyword evidence="3" id="KW-1185">Reference proteome</keyword>
<evidence type="ECO:0000313" key="3">
    <source>
        <dbReference type="Proteomes" id="UP001525021"/>
    </source>
</evidence>
<dbReference type="PANTHER" id="PTHR46889:SF5">
    <property type="entry name" value="INTEGRASE PROTEIN"/>
    <property type="match status" value="1"/>
</dbReference>